<evidence type="ECO:0000256" key="1">
    <source>
        <dbReference type="SAM" id="MobiDB-lite"/>
    </source>
</evidence>
<gene>
    <name evidence="2" type="ORF">EGYM00392_LOCUS48496</name>
</gene>
<reference evidence="2" key="1">
    <citation type="submission" date="2021-01" db="EMBL/GenBank/DDBJ databases">
        <authorList>
            <person name="Corre E."/>
            <person name="Pelletier E."/>
            <person name="Niang G."/>
            <person name="Scheremetjew M."/>
            <person name="Finn R."/>
            <person name="Kale V."/>
            <person name="Holt S."/>
            <person name="Cochrane G."/>
            <person name="Meng A."/>
            <person name="Brown T."/>
            <person name="Cohen L."/>
        </authorList>
    </citation>
    <scope>NUCLEOTIDE SEQUENCE</scope>
    <source>
        <strain evidence="2">NIES-381</strain>
    </source>
</reference>
<dbReference type="AlphaFoldDB" id="A0A7S1JAD2"/>
<proteinExistence type="predicted"/>
<evidence type="ECO:0000313" key="2">
    <source>
        <dbReference type="EMBL" id="CAD9037337.1"/>
    </source>
</evidence>
<name>A0A7S1JAD2_9EUGL</name>
<protein>
    <submittedName>
        <fullName evidence="2">Uncharacterized protein</fullName>
    </submittedName>
</protein>
<dbReference type="EMBL" id="HBGA01130765">
    <property type="protein sequence ID" value="CAD9037337.1"/>
    <property type="molecule type" value="Transcribed_RNA"/>
</dbReference>
<accession>A0A7S1JAD2</accession>
<organism evidence="2">
    <name type="scientific">Eutreptiella gymnastica</name>
    <dbReference type="NCBI Taxonomy" id="73025"/>
    <lineage>
        <taxon>Eukaryota</taxon>
        <taxon>Discoba</taxon>
        <taxon>Euglenozoa</taxon>
        <taxon>Euglenida</taxon>
        <taxon>Spirocuta</taxon>
        <taxon>Euglenophyceae</taxon>
        <taxon>Eutreptiales</taxon>
        <taxon>Eutreptiaceae</taxon>
        <taxon>Eutreptiella</taxon>
    </lineage>
</organism>
<feature type="region of interest" description="Disordered" evidence="1">
    <location>
        <begin position="1"/>
        <end position="23"/>
    </location>
</feature>
<sequence>MPQATDCRHTLPLGRKKNAPFEGQGGGAELCTWLDKPEIQGNAIHDTPISADCLPYAKDWGWDKYLGMTDWFCIPHCTIATMHAALCTVQVVAPDLCHAP</sequence>